<dbReference type="Gene3D" id="1.10.1740.10">
    <property type="match status" value="1"/>
</dbReference>
<dbReference type="InterPro" id="IPR013324">
    <property type="entry name" value="RNA_pol_sigma_r3/r4-like"/>
</dbReference>
<evidence type="ECO:0000313" key="7">
    <source>
        <dbReference type="EMBL" id="MFD2556554.1"/>
    </source>
</evidence>
<evidence type="ECO:0000256" key="2">
    <source>
        <dbReference type="ARBA" id="ARBA00023015"/>
    </source>
</evidence>
<accession>A0ABW5L747</accession>
<keyword evidence="2" id="KW-0805">Transcription regulation</keyword>
<dbReference type="InterPro" id="IPR039425">
    <property type="entry name" value="RNA_pol_sigma-70-like"/>
</dbReference>
<proteinExistence type="inferred from homology"/>
<dbReference type="Gene3D" id="1.10.10.10">
    <property type="entry name" value="Winged helix-like DNA-binding domain superfamily/Winged helix DNA-binding domain"/>
    <property type="match status" value="1"/>
</dbReference>
<dbReference type="PANTHER" id="PTHR43133">
    <property type="entry name" value="RNA POLYMERASE ECF-TYPE SIGMA FACTO"/>
    <property type="match status" value="1"/>
</dbReference>
<keyword evidence="8" id="KW-1185">Reference proteome</keyword>
<dbReference type="CDD" id="cd06171">
    <property type="entry name" value="Sigma70_r4"/>
    <property type="match status" value="1"/>
</dbReference>
<dbReference type="SUPFAM" id="SSF88946">
    <property type="entry name" value="Sigma2 domain of RNA polymerase sigma factors"/>
    <property type="match status" value="1"/>
</dbReference>
<dbReference type="InterPro" id="IPR036388">
    <property type="entry name" value="WH-like_DNA-bd_sf"/>
</dbReference>
<protein>
    <submittedName>
        <fullName evidence="7">RNA polymerase sigma factor</fullName>
    </submittedName>
</protein>
<gene>
    <name evidence="7" type="ORF">ACFSQW_19325</name>
</gene>
<keyword evidence="3" id="KW-0731">Sigma factor</keyword>
<evidence type="ECO:0000256" key="4">
    <source>
        <dbReference type="ARBA" id="ARBA00023163"/>
    </source>
</evidence>
<dbReference type="RefSeq" id="WP_210352388.1">
    <property type="nucleotide sequence ID" value="NZ_JAEQMU010000001.1"/>
</dbReference>
<evidence type="ECO:0000259" key="6">
    <source>
        <dbReference type="Pfam" id="PF08281"/>
    </source>
</evidence>
<dbReference type="InterPro" id="IPR007627">
    <property type="entry name" value="RNA_pol_sigma70_r2"/>
</dbReference>
<dbReference type="EMBL" id="JBHULD010000018">
    <property type="protein sequence ID" value="MFD2556554.1"/>
    <property type="molecule type" value="Genomic_DNA"/>
</dbReference>
<dbReference type="Pfam" id="PF08281">
    <property type="entry name" value="Sigma70_r4_2"/>
    <property type="match status" value="1"/>
</dbReference>
<keyword evidence="4" id="KW-0804">Transcription</keyword>
<dbReference type="Pfam" id="PF04542">
    <property type="entry name" value="Sigma70_r2"/>
    <property type="match status" value="1"/>
</dbReference>
<sequence>MPVYPNIEKKLVTQLKLGNEEAFIAIYKHYSPILTSFLARMNIPSADIEDVVQQSFLKLWEARDRIDTEASFKNYIITIAKNDIYNKIQRNITAQTYTAHTVAQSYSSEELQSTELEEVLQKILLQLPEKRRKVFEMSRLQGYSNSEIAKELEITKSTVENHINNSSSLVKRILKSLGFSICIFIFF</sequence>
<comment type="caution">
    <text evidence="7">The sequence shown here is derived from an EMBL/GenBank/DDBJ whole genome shotgun (WGS) entry which is preliminary data.</text>
</comment>
<dbReference type="PANTHER" id="PTHR43133:SF46">
    <property type="entry name" value="RNA POLYMERASE SIGMA-70 FACTOR ECF SUBFAMILY"/>
    <property type="match status" value="1"/>
</dbReference>
<evidence type="ECO:0000313" key="8">
    <source>
        <dbReference type="Proteomes" id="UP001597440"/>
    </source>
</evidence>
<evidence type="ECO:0000256" key="1">
    <source>
        <dbReference type="ARBA" id="ARBA00010641"/>
    </source>
</evidence>
<feature type="domain" description="RNA polymerase sigma-70 region 2" evidence="5">
    <location>
        <begin position="26"/>
        <end position="91"/>
    </location>
</feature>
<comment type="similarity">
    <text evidence="1">Belongs to the sigma-70 factor family. ECF subfamily.</text>
</comment>
<dbReference type="InterPro" id="IPR013249">
    <property type="entry name" value="RNA_pol_sigma70_r4_t2"/>
</dbReference>
<feature type="domain" description="RNA polymerase sigma factor 70 region 4 type 2" evidence="6">
    <location>
        <begin position="119"/>
        <end position="163"/>
    </location>
</feature>
<dbReference type="Proteomes" id="UP001597440">
    <property type="component" value="Unassembled WGS sequence"/>
</dbReference>
<reference evidence="8" key="1">
    <citation type="journal article" date="2019" name="Int. J. Syst. Evol. Microbiol.">
        <title>The Global Catalogue of Microorganisms (GCM) 10K type strain sequencing project: providing services to taxonomists for standard genome sequencing and annotation.</title>
        <authorList>
            <consortium name="The Broad Institute Genomics Platform"/>
            <consortium name="The Broad Institute Genome Sequencing Center for Infectious Disease"/>
            <person name="Wu L."/>
            <person name="Ma J."/>
        </authorList>
    </citation>
    <scope>NUCLEOTIDE SEQUENCE [LARGE SCALE GENOMIC DNA]</scope>
    <source>
        <strain evidence="8">KCTC 52298</strain>
    </source>
</reference>
<dbReference type="InterPro" id="IPR014284">
    <property type="entry name" value="RNA_pol_sigma-70_dom"/>
</dbReference>
<evidence type="ECO:0000259" key="5">
    <source>
        <dbReference type="Pfam" id="PF04542"/>
    </source>
</evidence>
<name>A0ABW5L747_9SPHI</name>
<dbReference type="SUPFAM" id="SSF88659">
    <property type="entry name" value="Sigma3 and sigma4 domains of RNA polymerase sigma factors"/>
    <property type="match status" value="1"/>
</dbReference>
<dbReference type="InterPro" id="IPR013325">
    <property type="entry name" value="RNA_pol_sigma_r2"/>
</dbReference>
<dbReference type="NCBIfam" id="TIGR02937">
    <property type="entry name" value="sigma70-ECF"/>
    <property type="match status" value="1"/>
</dbReference>
<organism evidence="7 8">
    <name type="scientific">Sphingobacterium tabacisoli</name>
    <dbReference type="NCBI Taxonomy" id="2044855"/>
    <lineage>
        <taxon>Bacteria</taxon>
        <taxon>Pseudomonadati</taxon>
        <taxon>Bacteroidota</taxon>
        <taxon>Sphingobacteriia</taxon>
        <taxon>Sphingobacteriales</taxon>
        <taxon>Sphingobacteriaceae</taxon>
        <taxon>Sphingobacterium</taxon>
    </lineage>
</organism>
<evidence type="ECO:0000256" key="3">
    <source>
        <dbReference type="ARBA" id="ARBA00023082"/>
    </source>
</evidence>